<accession>A0ABT4AS96</accession>
<name>A0ABT4AS96_9ACTN</name>
<dbReference type="Proteomes" id="UP001151002">
    <property type="component" value="Unassembled WGS sequence"/>
</dbReference>
<dbReference type="Gene3D" id="3.60.110.10">
    <property type="entry name" value="Carbon-nitrogen hydrolase"/>
    <property type="match status" value="1"/>
</dbReference>
<dbReference type="PANTHER" id="PTHR23088:SF27">
    <property type="entry name" value="DEAMINATED GLUTATHIONE AMIDASE"/>
    <property type="match status" value="1"/>
</dbReference>
<organism evidence="3 4">
    <name type="scientific">Paractinoplanes pyxinae</name>
    <dbReference type="NCBI Taxonomy" id="2997416"/>
    <lineage>
        <taxon>Bacteria</taxon>
        <taxon>Bacillati</taxon>
        <taxon>Actinomycetota</taxon>
        <taxon>Actinomycetes</taxon>
        <taxon>Micromonosporales</taxon>
        <taxon>Micromonosporaceae</taxon>
        <taxon>Paractinoplanes</taxon>
    </lineage>
</organism>
<dbReference type="SUPFAM" id="SSF56317">
    <property type="entry name" value="Carbon-nitrogen hydrolase"/>
    <property type="match status" value="1"/>
</dbReference>
<reference evidence="3" key="1">
    <citation type="submission" date="2022-11" db="EMBL/GenBank/DDBJ databases">
        <authorList>
            <person name="Somphong A."/>
            <person name="Phongsopitanun W."/>
        </authorList>
    </citation>
    <scope>NUCLEOTIDE SEQUENCE</scope>
    <source>
        <strain evidence="3">Pm04-4</strain>
    </source>
</reference>
<evidence type="ECO:0000313" key="3">
    <source>
        <dbReference type="EMBL" id="MCY1137114.1"/>
    </source>
</evidence>
<evidence type="ECO:0000313" key="4">
    <source>
        <dbReference type="Proteomes" id="UP001151002"/>
    </source>
</evidence>
<comment type="similarity">
    <text evidence="1">Belongs to the carbon-nitrogen hydrolase superfamily. NIT1/NIT2 family.</text>
</comment>
<dbReference type="InterPro" id="IPR003010">
    <property type="entry name" value="C-N_Hydrolase"/>
</dbReference>
<gene>
    <name evidence="3" type="ORF">OWR29_03825</name>
</gene>
<sequence length="283" mass="31462">MTTADKIRIAVAQTEVTTDPRANGPAIRTAMRQAADQGARLIHFSEGALSGYVGPAKPHFAGWHIDWAPVTEELHQTMALAAELRIWTVVGGNHRLSAPHRPHNSLWVINDRGALTERYDKRWLSHSEITGFYTPGDHPCTFEVDGFRFGCLLCIEVNFPELWLEQRALDVDCVLFSTYSEDPIFEVIARAYAATNSFWVSMAVPAQCAPTTSSTLIGPHGYVLQRAQPDAPDLICIDLDRTDPALDVALNKALPWRTKARRGDIYAAHRVTDPRSTNRSTTD</sequence>
<dbReference type="GO" id="GO:0016787">
    <property type="term" value="F:hydrolase activity"/>
    <property type="evidence" value="ECO:0007669"/>
    <property type="project" value="UniProtKB-KW"/>
</dbReference>
<dbReference type="PROSITE" id="PS50263">
    <property type="entry name" value="CN_HYDROLASE"/>
    <property type="match status" value="1"/>
</dbReference>
<dbReference type="CDD" id="cd07197">
    <property type="entry name" value="nitrilase"/>
    <property type="match status" value="1"/>
</dbReference>
<protein>
    <submittedName>
        <fullName evidence="3">Carbon-nitrogen hydrolase family protein</fullName>
    </submittedName>
</protein>
<evidence type="ECO:0000256" key="1">
    <source>
        <dbReference type="ARBA" id="ARBA00010613"/>
    </source>
</evidence>
<evidence type="ECO:0000259" key="2">
    <source>
        <dbReference type="PROSITE" id="PS50263"/>
    </source>
</evidence>
<dbReference type="InterPro" id="IPR036526">
    <property type="entry name" value="C-N_Hydrolase_sf"/>
</dbReference>
<comment type="caution">
    <text evidence="3">The sequence shown here is derived from an EMBL/GenBank/DDBJ whole genome shotgun (WGS) entry which is preliminary data.</text>
</comment>
<keyword evidence="3" id="KW-0378">Hydrolase</keyword>
<dbReference type="Pfam" id="PF00795">
    <property type="entry name" value="CN_hydrolase"/>
    <property type="match status" value="1"/>
</dbReference>
<dbReference type="PANTHER" id="PTHR23088">
    <property type="entry name" value="NITRILASE-RELATED"/>
    <property type="match status" value="1"/>
</dbReference>
<dbReference type="RefSeq" id="WP_267560931.1">
    <property type="nucleotide sequence ID" value="NZ_JAPNTZ010000001.1"/>
</dbReference>
<proteinExistence type="inferred from homology"/>
<keyword evidence="4" id="KW-1185">Reference proteome</keyword>
<feature type="domain" description="CN hydrolase" evidence="2">
    <location>
        <begin position="7"/>
        <end position="241"/>
    </location>
</feature>
<dbReference type="EMBL" id="JAPNTZ010000001">
    <property type="protein sequence ID" value="MCY1137114.1"/>
    <property type="molecule type" value="Genomic_DNA"/>
</dbReference>